<evidence type="ECO:0000313" key="4">
    <source>
        <dbReference type="RefSeq" id="XP_016991646.1"/>
    </source>
</evidence>
<proteinExistence type="predicted"/>
<feature type="domain" description="Carbohydrate kinase PfkB" evidence="3">
    <location>
        <begin position="10"/>
        <end position="307"/>
    </location>
</feature>
<name>A0A6P4G2A9_DRORH</name>
<dbReference type="RefSeq" id="XP_016991646.2">
    <property type="nucleotide sequence ID" value="XM_017136157.2"/>
</dbReference>
<dbReference type="GO" id="GO:0006000">
    <property type="term" value="P:fructose metabolic process"/>
    <property type="evidence" value="ECO:0007669"/>
    <property type="project" value="InterPro"/>
</dbReference>
<dbReference type="Gene3D" id="3.40.1190.20">
    <property type="match status" value="1"/>
</dbReference>
<dbReference type="PANTHER" id="PTHR42774:SF3">
    <property type="entry name" value="KETOHEXOKINASE"/>
    <property type="match status" value="1"/>
</dbReference>
<dbReference type="InterPro" id="IPR029056">
    <property type="entry name" value="Ribokinase-like"/>
</dbReference>
<keyword evidence="2" id="KW-0732">Signal</keyword>
<dbReference type="RefSeq" id="XP_016991646.1">
    <property type="nucleotide sequence ID" value="XM_017136157.1"/>
</dbReference>
<dbReference type="OrthoDB" id="204058at2759"/>
<dbReference type="AlphaFoldDB" id="A0A6P4G2A9"/>
<evidence type="ECO:0000256" key="1">
    <source>
        <dbReference type="SAM" id="MobiDB-lite"/>
    </source>
</evidence>
<feature type="region of interest" description="Disordered" evidence="1">
    <location>
        <begin position="330"/>
        <end position="354"/>
    </location>
</feature>
<dbReference type="CDD" id="cd01939">
    <property type="entry name" value="Ketohexokinase"/>
    <property type="match status" value="1"/>
</dbReference>
<gene>
    <name evidence="4" type="primary">LOC108053488</name>
</gene>
<dbReference type="GeneID" id="108053488"/>
<dbReference type="Pfam" id="PF00294">
    <property type="entry name" value="PfkB"/>
    <property type="match status" value="1"/>
</dbReference>
<accession>A0A6P4G2A9</accession>
<dbReference type="InterPro" id="IPR011611">
    <property type="entry name" value="PfkB_dom"/>
</dbReference>
<feature type="signal peptide" evidence="2">
    <location>
        <begin position="1"/>
        <end position="17"/>
    </location>
</feature>
<dbReference type="PANTHER" id="PTHR42774">
    <property type="entry name" value="PHOSPHOTRANSFERASE SYSTEM TRANSPORT PROTEIN"/>
    <property type="match status" value="1"/>
</dbReference>
<sequence length="382" mass="43359">MSQWCSISVMKAVLCVGCTEVDYVTTIEKVDFQSDRSRTQNGTLHRSGRSSNVSTALRLLGANVELFGVLSRNPTYRMILDDLERRGIDISHCTFTDESPPFSTIVQERWTRRCTVIYCDKAFPYVTAADFRKLDLNQYGWVNFEARSPRETCDMIRLILDHNNGKEEIDRIVVSLQIFNAFAEVIDLIGMCDYVFITKYIAETRGWNSPKEACEGINQLLRMPRDIRIRRPCVIVPWSSLGAGCMTTEGHYFELPAYKTKKIVDRVGDSDCFTAAFIYAAFVRQRRLADAVDFANAVASFKLAYVGFDCLGHLRIDSVKLPVKMKVGSEVSSDDEDNGDQQNSCKKHLLRPFEFPDVDRTDSIATIEPEVEQAPEERVSTN</sequence>
<dbReference type="InterPro" id="IPR034093">
    <property type="entry name" value="KHK"/>
</dbReference>
<protein>
    <submittedName>
        <fullName evidence="4">Ketohexokinase</fullName>
    </submittedName>
</protein>
<dbReference type="GO" id="GO:0004454">
    <property type="term" value="F:ketohexokinase activity"/>
    <property type="evidence" value="ECO:0007669"/>
    <property type="project" value="InterPro"/>
</dbReference>
<organism evidence="4">
    <name type="scientific">Drosophila rhopaloa</name>
    <name type="common">Fruit fly</name>
    <dbReference type="NCBI Taxonomy" id="1041015"/>
    <lineage>
        <taxon>Eukaryota</taxon>
        <taxon>Metazoa</taxon>
        <taxon>Ecdysozoa</taxon>
        <taxon>Arthropoda</taxon>
        <taxon>Hexapoda</taxon>
        <taxon>Insecta</taxon>
        <taxon>Pterygota</taxon>
        <taxon>Neoptera</taxon>
        <taxon>Endopterygota</taxon>
        <taxon>Diptera</taxon>
        <taxon>Brachycera</taxon>
        <taxon>Muscomorpha</taxon>
        <taxon>Ephydroidea</taxon>
        <taxon>Drosophilidae</taxon>
        <taxon>Drosophila</taxon>
        <taxon>Sophophora</taxon>
    </lineage>
</organism>
<dbReference type="InterPro" id="IPR052562">
    <property type="entry name" value="Ketohexokinase-related"/>
</dbReference>
<dbReference type="SUPFAM" id="SSF53613">
    <property type="entry name" value="Ribokinase-like"/>
    <property type="match status" value="1"/>
</dbReference>
<reference evidence="4" key="1">
    <citation type="submission" date="2025-08" db="UniProtKB">
        <authorList>
            <consortium name="RefSeq"/>
        </authorList>
    </citation>
    <scope>IDENTIFICATION</scope>
</reference>
<feature type="chain" id="PRO_5027604465" evidence="2">
    <location>
        <begin position="18"/>
        <end position="382"/>
    </location>
</feature>
<dbReference type="OMA" id="GCTEVDY"/>
<evidence type="ECO:0000259" key="3">
    <source>
        <dbReference type="Pfam" id="PF00294"/>
    </source>
</evidence>
<evidence type="ECO:0000256" key="2">
    <source>
        <dbReference type="SAM" id="SignalP"/>
    </source>
</evidence>